<dbReference type="EMBL" id="CP063458">
    <property type="protein sequence ID" value="QOV87927.1"/>
    <property type="molecule type" value="Genomic_DNA"/>
</dbReference>
<evidence type="ECO:0000313" key="1">
    <source>
        <dbReference type="EMBL" id="QOV87927.1"/>
    </source>
</evidence>
<sequence>MFHTAGGAVRRAGFELEYAGPDVDASAGIVRDIFGGEIETVNLAVRKVRNTRVGDFSVEIDSSLLKDKRYEAVLRAVGLSPESIDTEPLERLLAGVLSAWVPFEIATPPIPIDTLYLLDELRGELRTAGAKGTRASFRYAFGMHINPELPSENPASVRDHLRAYFLLEPWLRERVDVDLTRRVMPFINSFPSEYARLILQEDYPGDIGSLIDDYLKYNPTRNRPLDVLPVLAHLDGDRVMSQVEDPHLVKARPAYHYRLPNCLIDEPDWRLAREWNTWVAVERLAADAPALAAMSRDYLEADSTSFRPFVDKWPSVLEGYMAGGVG</sequence>
<proteinExistence type="predicted"/>
<accession>A0A7M2WQW3</accession>
<gene>
    <name evidence="1" type="ORF">IPV69_16840</name>
</gene>
<dbReference type="Pfam" id="PF12224">
    <property type="entry name" value="Amidoligase_2"/>
    <property type="match status" value="1"/>
</dbReference>
<dbReference type="InterPro" id="IPR022025">
    <property type="entry name" value="Amidoligase_2"/>
</dbReference>
<protein>
    <submittedName>
        <fullName evidence="1">Amidoligase family protein</fullName>
    </submittedName>
</protein>
<name>A0A7M2WQW3_9BACT</name>
<dbReference type="AlphaFoldDB" id="A0A7M2WQW3"/>
<dbReference type="KEGG" id="hbs:IPV69_16840"/>
<dbReference type="Proteomes" id="UP000593765">
    <property type="component" value="Chromosome"/>
</dbReference>
<organism evidence="1 2">
    <name type="scientific">Humisphaera borealis</name>
    <dbReference type="NCBI Taxonomy" id="2807512"/>
    <lineage>
        <taxon>Bacteria</taxon>
        <taxon>Pseudomonadati</taxon>
        <taxon>Planctomycetota</taxon>
        <taxon>Phycisphaerae</taxon>
        <taxon>Tepidisphaerales</taxon>
        <taxon>Tepidisphaeraceae</taxon>
        <taxon>Humisphaera</taxon>
    </lineage>
</organism>
<dbReference type="RefSeq" id="WP_206290842.1">
    <property type="nucleotide sequence ID" value="NZ_CP063458.1"/>
</dbReference>
<evidence type="ECO:0000313" key="2">
    <source>
        <dbReference type="Proteomes" id="UP000593765"/>
    </source>
</evidence>
<keyword evidence="2" id="KW-1185">Reference proteome</keyword>
<reference evidence="1 2" key="1">
    <citation type="submission" date="2020-10" db="EMBL/GenBank/DDBJ databases">
        <title>Wide distribution of Phycisphaera-like planctomycetes from WD2101 soil group in peatlands and genome analysis of the first cultivated representative.</title>
        <authorList>
            <person name="Dedysh S.N."/>
            <person name="Beletsky A.V."/>
            <person name="Ivanova A."/>
            <person name="Kulichevskaya I.S."/>
            <person name="Suzina N.E."/>
            <person name="Philippov D.A."/>
            <person name="Rakitin A.L."/>
            <person name="Mardanov A.V."/>
            <person name="Ravin N.V."/>
        </authorList>
    </citation>
    <scope>NUCLEOTIDE SEQUENCE [LARGE SCALE GENOMIC DNA]</scope>
    <source>
        <strain evidence="1 2">M1803</strain>
    </source>
</reference>